<dbReference type="PANTHER" id="PTHR34406">
    <property type="entry name" value="PROTEIN YCEI"/>
    <property type="match status" value="1"/>
</dbReference>
<name>A0A4R0K0I6_9ACTN</name>
<reference evidence="3 4" key="1">
    <citation type="submission" date="2019-02" db="EMBL/GenBank/DDBJ databases">
        <title>Kribbella capetownensis sp. nov. and Kribbella speibonae sp. nov., isolated from soil.</title>
        <authorList>
            <person name="Curtis S.M."/>
            <person name="Norton I."/>
            <person name="Everest G.J."/>
            <person name="Meyers P.R."/>
        </authorList>
    </citation>
    <scope>NUCLEOTIDE SEQUENCE [LARGE SCALE GENOMIC DNA]</scope>
    <source>
        <strain evidence="3 4">YM53</strain>
    </source>
</reference>
<comment type="similarity">
    <text evidence="1">Belongs to the UPF0312 family.</text>
</comment>
<dbReference type="Gene3D" id="2.40.128.110">
    <property type="entry name" value="Lipid/polyisoprenoid-binding, YceI-like"/>
    <property type="match status" value="1"/>
</dbReference>
<feature type="domain" description="Lipid/polyisoprenoid-binding YceI-like" evidence="2">
    <location>
        <begin position="20"/>
        <end position="187"/>
    </location>
</feature>
<keyword evidence="4" id="KW-1185">Reference proteome</keyword>
<dbReference type="AlphaFoldDB" id="A0A4R0K0I6"/>
<dbReference type="SUPFAM" id="SSF101874">
    <property type="entry name" value="YceI-like"/>
    <property type="match status" value="1"/>
</dbReference>
<dbReference type="EMBL" id="SJKD01000001">
    <property type="protein sequence ID" value="TCC53411.1"/>
    <property type="molecule type" value="Genomic_DNA"/>
</dbReference>
<accession>A0A4R0K0I6</accession>
<dbReference type="Pfam" id="PF04264">
    <property type="entry name" value="YceI"/>
    <property type="match status" value="1"/>
</dbReference>
<dbReference type="InterPro" id="IPR007372">
    <property type="entry name" value="Lipid/polyisoprenoid-bd_YceI"/>
</dbReference>
<dbReference type="Proteomes" id="UP000293342">
    <property type="component" value="Unassembled WGS sequence"/>
</dbReference>
<gene>
    <name evidence="3" type="ORF">E0H75_06830</name>
</gene>
<comment type="caution">
    <text evidence="3">The sequence shown here is derived from an EMBL/GenBank/DDBJ whole genome shotgun (WGS) entry which is preliminary data.</text>
</comment>
<dbReference type="PANTHER" id="PTHR34406:SF1">
    <property type="entry name" value="PROTEIN YCEI"/>
    <property type="match status" value="1"/>
</dbReference>
<evidence type="ECO:0000259" key="2">
    <source>
        <dbReference type="SMART" id="SM00867"/>
    </source>
</evidence>
<organism evidence="3 4">
    <name type="scientific">Kribbella capetownensis</name>
    <dbReference type="NCBI Taxonomy" id="1572659"/>
    <lineage>
        <taxon>Bacteria</taxon>
        <taxon>Bacillati</taxon>
        <taxon>Actinomycetota</taxon>
        <taxon>Actinomycetes</taxon>
        <taxon>Propionibacteriales</taxon>
        <taxon>Kribbellaceae</taxon>
        <taxon>Kribbella</taxon>
    </lineage>
</organism>
<dbReference type="SMART" id="SM00867">
    <property type="entry name" value="YceI"/>
    <property type="match status" value="1"/>
</dbReference>
<dbReference type="OrthoDB" id="9811006at2"/>
<evidence type="ECO:0000256" key="1">
    <source>
        <dbReference type="ARBA" id="ARBA00008812"/>
    </source>
</evidence>
<protein>
    <submittedName>
        <fullName evidence="3">Polyisoprenoid-binding protein</fullName>
    </submittedName>
</protein>
<evidence type="ECO:0000313" key="3">
    <source>
        <dbReference type="EMBL" id="TCC53411.1"/>
    </source>
</evidence>
<sequence length="190" mass="20498">MSDQLSNLAHELVPGYLPGTWTADPAHSEIAFSARHLMVTKVRGRFTAYDVTIVTADDPRDSSVTATIDLGSLETGYEPRDNHLRTADYLEVEKYPTMTYGSTGIRPSGDGWIIDGELTVHGVTRPVPLAVEVNGFTTDPFGGQRAGFSATAQINRRDFGMTNTIPMDGGGVVVGDKVSITLEIQAVLQK</sequence>
<evidence type="ECO:0000313" key="4">
    <source>
        <dbReference type="Proteomes" id="UP000293342"/>
    </source>
</evidence>
<dbReference type="InterPro" id="IPR036761">
    <property type="entry name" value="TTHA0802/YceI-like_sf"/>
</dbReference>
<proteinExistence type="inferred from homology"/>
<dbReference type="RefSeq" id="WP_131512289.1">
    <property type="nucleotide sequence ID" value="NZ_SJKD01000001.1"/>
</dbReference>